<evidence type="ECO:0000313" key="2">
    <source>
        <dbReference type="Proteomes" id="UP000236291"/>
    </source>
</evidence>
<sequence length="71" mass="7745">MGVIEASDEGTTTSWSKTSIEKVVIAALLDGRRVSIWFAGSRFDISADSLQTTTYLSLQTLPVLPARTQQQ</sequence>
<dbReference type="AlphaFoldDB" id="A0A2K3KNJ3"/>
<reference evidence="1 2" key="1">
    <citation type="journal article" date="2014" name="Am. J. Bot.">
        <title>Genome assembly and annotation for red clover (Trifolium pratense; Fabaceae).</title>
        <authorList>
            <person name="Istvanek J."/>
            <person name="Jaros M."/>
            <person name="Krenek A."/>
            <person name="Repkova J."/>
        </authorList>
    </citation>
    <scope>NUCLEOTIDE SEQUENCE [LARGE SCALE GENOMIC DNA]</scope>
    <source>
        <strain evidence="2">cv. Tatra</strain>
        <tissue evidence="1">Young leaves</tissue>
    </source>
</reference>
<accession>A0A2K3KNJ3</accession>
<gene>
    <name evidence="1" type="ORF">L195_g055824</name>
</gene>
<reference evidence="1 2" key="2">
    <citation type="journal article" date="2017" name="Front. Plant Sci.">
        <title>Gene Classification and Mining of Molecular Markers Useful in Red Clover (Trifolium pratense) Breeding.</title>
        <authorList>
            <person name="Istvanek J."/>
            <person name="Dluhosova J."/>
            <person name="Dluhos P."/>
            <person name="Patkova L."/>
            <person name="Nedelnik J."/>
            <person name="Repkova J."/>
        </authorList>
    </citation>
    <scope>NUCLEOTIDE SEQUENCE [LARGE SCALE GENOMIC DNA]</scope>
    <source>
        <strain evidence="2">cv. Tatra</strain>
        <tissue evidence="1">Young leaves</tissue>
    </source>
</reference>
<dbReference type="Proteomes" id="UP000236291">
    <property type="component" value="Unassembled WGS sequence"/>
</dbReference>
<organism evidence="1 2">
    <name type="scientific">Trifolium pratense</name>
    <name type="common">Red clover</name>
    <dbReference type="NCBI Taxonomy" id="57577"/>
    <lineage>
        <taxon>Eukaryota</taxon>
        <taxon>Viridiplantae</taxon>
        <taxon>Streptophyta</taxon>
        <taxon>Embryophyta</taxon>
        <taxon>Tracheophyta</taxon>
        <taxon>Spermatophyta</taxon>
        <taxon>Magnoliopsida</taxon>
        <taxon>eudicotyledons</taxon>
        <taxon>Gunneridae</taxon>
        <taxon>Pentapetalae</taxon>
        <taxon>rosids</taxon>
        <taxon>fabids</taxon>
        <taxon>Fabales</taxon>
        <taxon>Fabaceae</taxon>
        <taxon>Papilionoideae</taxon>
        <taxon>50 kb inversion clade</taxon>
        <taxon>NPAAA clade</taxon>
        <taxon>Hologalegina</taxon>
        <taxon>IRL clade</taxon>
        <taxon>Trifolieae</taxon>
        <taxon>Trifolium</taxon>
    </lineage>
</organism>
<dbReference type="EMBL" id="ASHM01103227">
    <property type="protein sequence ID" value="PNX67803.1"/>
    <property type="molecule type" value="Genomic_DNA"/>
</dbReference>
<evidence type="ECO:0000313" key="1">
    <source>
        <dbReference type="EMBL" id="PNX67803.1"/>
    </source>
</evidence>
<protein>
    <submittedName>
        <fullName evidence="1">Uncharacterized protein</fullName>
    </submittedName>
</protein>
<name>A0A2K3KNJ3_TRIPR</name>
<proteinExistence type="predicted"/>
<comment type="caution">
    <text evidence="1">The sequence shown here is derived from an EMBL/GenBank/DDBJ whole genome shotgun (WGS) entry which is preliminary data.</text>
</comment>